<sequence>MKYTLIISFIFAISVHARRQRPLQDATNPGQNRYICDECVPKELIQAPGIGFDLSSSYATVAIRYPNQTIVDVGRFNGSEEYADLLVRLGPPYVYNGPPFDTISDRIRYDLEQASRKWRKLRGLPSTTDIELFSSFLINVTDFASYSLDTPVTRVAISLPDLPNLSYEDWEEVVQLTGLDVLKSYRFHQQRLRELNVAWVGLGHGVCEHWRDSERCDKEERSMEKRVVLALSFTEERLSISKAFVSGASEIYVATQVSRQDLGYLSWRSNPENETFWDSVGMYVGTVARTDRGFVIQDLILTGEHAEEKNFLDAVWKALGDVTDVQKLWQPLQVPGFDAEFVAARGAAELAKRWQAEPPYGCMEGDWCKDDGGPDVKQEL</sequence>
<dbReference type="Proteomes" id="UP001595075">
    <property type="component" value="Unassembled WGS sequence"/>
</dbReference>
<evidence type="ECO:0000256" key="1">
    <source>
        <dbReference type="SAM" id="SignalP"/>
    </source>
</evidence>
<protein>
    <submittedName>
        <fullName evidence="2">Uncharacterized protein</fullName>
    </submittedName>
</protein>
<evidence type="ECO:0000313" key="3">
    <source>
        <dbReference type="Proteomes" id="UP001595075"/>
    </source>
</evidence>
<evidence type="ECO:0000313" key="2">
    <source>
        <dbReference type="EMBL" id="KAL2074631.1"/>
    </source>
</evidence>
<accession>A0ABR4CYQ7</accession>
<keyword evidence="3" id="KW-1185">Reference proteome</keyword>
<feature type="chain" id="PRO_5046577757" evidence="1">
    <location>
        <begin position="18"/>
        <end position="380"/>
    </location>
</feature>
<reference evidence="2 3" key="1">
    <citation type="journal article" date="2024" name="Commun. Biol.">
        <title>Comparative genomic analysis of thermophilic fungi reveals convergent evolutionary adaptations and gene losses.</title>
        <authorList>
            <person name="Steindorff A.S."/>
            <person name="Aguilar-Pontes M.V."/>
            <person name="Robinson A.J."/>
            <person name="Andreopoulos B."/>
            <person name="LaButti K."/>
            <person name="Kuo A."/>
            <person name="Mondo S."/>
            <person name="Riley R."/>
            <person name="Otillar R."/>
            <person name="Haridas S."/>
            <person name="Lipzen A."/>
            <person name="Grimwood J."/>
            <person name="Schmutz J."/>
            <person name="Clum A."/>
            <person name="Reid I.D."/>
            <person name="Moisan M.C."/>
            <person name="Butler G."/>
            <person name="Nguyen T.T.M."/>
            <person name="Dewar K."/>
            <person name="Conant G."/>
            <person name="Drula E."/>
            <person name="Henrissat B."/>
            <person name="Hansel C."/>
            <person name="Singer S."/>
            <person name="Hutchinson M.I."/>
            <person name="de Vries R.P."/>
            <person name="Natvig D.O."/>
            <person name="Powell A.J."/>
            <person name="Tsang A."/>
            <person name="Grigoriev I.V."/>
        </authorList>
    </citation>
    <scope>NUCLEOTIDE SEQUENCE [LARGE SCALE GENOMIC DNA]</scope>
    <source>
        <strain evidence="2 3">CBS 494.80</strain>
    </source>
</reference>
<feature type="signal peptide" evidence="1">
    <location>
        <begin position="1"/>
        <end position="17"/>
    </location>
</feature>
<gene>
    <name evidence="2" type="ORF">VTL71DRAFT_8409</name>
</gene>
<comment type="caution">
    <text evidence="2">The sequence shown here is derived from an EMBL/GenBank/DDBJ whole genome shotgun (WGS) entry which is preliminary data.</text>
</comment>
<organism evidence="2 3">
    <name type="scientific">Oculimacula yallundae</name>
    <dbReference type="NCBI Taxonomy" id="86028"/>
    <lineage>
        <taxon>Eukaryota</taxon>
        <taxon>Fungi</taxon>
        <taxon>Dikarya</taxon>
        <taxon>Ascomycota</taxon>
        <taxon>Pezizomycotina</taxon>
        <taxon>Leotiomycetes</taxon>
        <taxon>Helotiales</taxon>
        <taxon>Ploettnerulaceae</taxon>
        <taxon>Oculimacula</taxon>
    </lineage>
</organism>
<dbReference type="EMBL" id="JAZHXI010000002">
    <property type="protein sequence ID" value="KAL2074631.1"/>
    <property type="molecule type" value="Genomic_DNA"/>
</dbReference>
<proteinExistence type="predicted"/>
<name>A0ABR4CYQ7_9HELO</name>
<keyword evidence="1" id="KW-0732">Signal</keyword>